<evidence type="ECO:0000256" key="3">
    <source>
        <dbReference type="ARBA" id="ARBA00023125"/>
    </source>
</evidence>
<accession>A0A0B2UKW5</accession>
<organism evidence="7 8">
    <name type="scientific">Ordospora colligata OC4</name>
    <dbReference type="NCBI Taxonomy" id="1354746"/>
    <lineage>
        <taxon>Eukaryota</taxon>
        <taxon>Fungi</taxon>
        <taxon>Fungi incertae sedis</taxon>
        <taxon>Microsporidia</taxon>
        <taxon>Ordosporidae</taxon>
        <taxon>Ordospora</taxon>
    </lineage>
</organism>
<gene>
    <name evidence="7" type="ORF">M896_040840</name>
</gene>
<keyword evidence="8" id="KW-1185">Reference proteome</keyword>
<dbReference type="InParanoid" id="A0A0B2UKW5"/>
<keyword evidence="4" id="KW-0539">Nucleus</keyword>
<dbReference type="Proteomes" id="UP000031056">
    <property type="component" value="Unassembled WGS sequence"/>
</dbReference>
<comment type="caution">
    <text evidence="7">The sequence shown here is derived from an EMBL/GenBank/DDBJ whole genome shotgun (WGS) entry which is preliminary data.</text>
</comment>
<dbReference type="GO" id="GO:0043565">
    <property type="term" value="F:sequence-specific DNA binding"/>
    <property type="evidence" value="ECO:0007669"/>
    <property type="project" value="InterPro"/>
</dbReference>
<keyword evidence="7" id="KW-0346">Stress response</keyword>
<dbReference type="OrthoDB" id="60033at2759"/>
<evidence type="ECO:0000259" key="6">
    <source>
        <dbReference type="SMART" id="SM00415"/>
    </source>
</evidence>
<dbReference type="InterPro" id="IPR036388">
    <property type="entry name" value="WH-like_DNA-bd_sf"/>
</dbReference>
<keyword evidence="3" id="KW-0238">DNA-binding</keyword>
<evidence type="ECO:0000313" key="7">
    <source>
        <dbReference type="EMBL" id="KHN69889.1"/>
    </source>
</evidence>
<evidence type="ECO:0000256" key="1">
    <source>
        <dbReference type="ARBA" id="ARBA00004123"/>
    </source>
</evidence>
<dbReference type="InterPro" id="IPR000232">
    <property type="entry name" value="HSF_DNA-bd"/>
</dbReference>
<dbReference type="GO" id="GO:0003700">
    <property type="term" value="F:DNA-binding transcription factor activity"/>
    <property type="evidence" value="ECO:0007669"/>
    <property type="project" value="InterPro"/>
</dbReference>
<dbReference type="GeneID" id="26261523"/>
<dbReference type="Pfam" id="PF00447">
    <property type="entry name" value="HSF_DNA-bind"/>
    <property type="match status" value="1"/>
</dbReference>
<dbReference type="InterPro" id="IPR036390">
    <property type="entry name" value="WH_DNA-bd_sf"/>
</dbReference>
<evidence type="ECO:0000256" key="4">
    <source>
        <dbReference type="ARBA" id="ARBA00023242"/>
    </source>
</evidence>
<dbReference type="STRING" id="1354746.A0A0B2UKW5"/>
<feature type="domain" description="HSF-type DNA-binding" evidence="6">
    <location>
        <begin position="12"/>
        <end position="112"/>
    </location>
</feature>
<dbReference type="SMART" id="SM00415">
    <property type="entry name" value="HSF"/>
    <property type="match status" value="1"/>
</dbReference>
<name>A0A0B2UKW5_9MICR</name>
<dbReference type="EMBL" id="JOKQ01000004">
    <property type="protein sequence ID" value="KHN69889.1"/>
    <property type="molecule type" value="Genomic_DNA"/>
</dbReference>
<dbReference type="VEuPathDB" id="MicrosporidiaDB:M896_040840"/>
<dbReference type="PANTHER" id="PTHR10015">
    <property type="entry name" value="HEAT SHOCK TRANSCRIPTION FACTOR"/>
    <property type="match status" value="1"/>
</dbReference>
<dbReference type="Gene3D" id="1.10.10.10">
    <property type="entry name" value="Winged helix-like DNA-binding domain superfamily/Winged helix DNA-binding domain"/>
    <property type="match status" value="1"/>
</dbReference>
<comment type="subcellular location">
    <subcellularLocation>
        <location evidence="1">Nucleus</location>
    </subcellularLocation>
</comment>
<sequence>MDKIKANFNFDVIPKFIVKLYRVVDDDKYRGICWTPDGLKIHIFDRDVFIKETLPLISKTREFGTFIRMLNSYGFVKSKDIEEEDIYYNSNFRKGREDLLGLDESLRLIRRKKANDMKASVGSASMKEIVECLYSQNQELYAELSVCKEKIERQERMMNGLMEVLSRVFRTSIDDLGGAGQNPGVLGFGNEMDVFLGNELARLKRSGDQALQAPSQSSMMQKLSLQTVDDIQHEVDERESDYDAFF</sequence>
<comment type="similarity">
    <text evidence="2 5">Belongs to the HSF family.</text>
</comment>
<dbReference type="PANTHER" id="PTHR10015:SF427">
    <property type="entry name" value="HEAT SHOCK FACTOR PROTEIN"/>
    <property type="match status" value="1"/>
</dbReference>
<dbReference type="RefSeq" id="XP_014563931.1">
    <property type="nucleotide sequence ID" value="XM_014708445.1"/>
</dbReference>
<evidence type="ECO:0000256" key="2">
    <source>
        <dbReference type="ARBA" id="ARBA00006403"/>
    </source>
</evidence>
<dbReference type="GO" id="GO:0005634">
    <property type="term" value="C:nucleus"/>
    <property type="evidence" value="ECO:0007669"/>
    <property type="project" value="UniProtKB-SubCell"/>
</dbReference>
<evidence type="ECO:0000313" key="8">
    <source>
        <dbReference type="Proteomes" id="UP000031056"/>
    </source>
</evidence>
<dbReference type="SUPFAM" id="SSF46785">
    <property type="entry name" value="Winged helix' DNA-binding domain"/>
    <property type="match status" value="1"/>
</dbReference>
<protein>
    <submittedName>
        <fullName evidence="7">Heat shock transcription factor</fullName>
    </submittedName>
</protein>
<dbReference type="HOGENOM" id="CLU_030308_8_1_1"/>
<dbReference type="AlphaFoldDB" id="A0A0B2UKW5"/>
<evidence type="ECO:0000256" key="5">
    <source>
        <dbReference type="RuleBase" id="RU004020"/>
    </source>
</evidence>
<reference evidence="7 8" key="1">
    <citation type="journal article" date="2014" name="MBio">
        <title>The Ordospora colligata genome; evolution of extreme reduction in microsporidia and host-to-parasite horizontal gene transfer.</title>
        <authorList>
            <person name="Pombert J.-F."/>
            <person name="Haag K.L."/>
            <person name="Beidas S."/>
            <person name="Ebert D."/>
            <person name="Keeling P.J."/>
        </authorList>
    </citation>
    <scope>NUCLEOTIDE SEQUENCE [LARGE SCALE GENOMIC DNA]</scope>
    <source>
        <strain evidence="7 8">OC4</strain>
    </source>
</reference>
<proteinExistence type="inferred from homology"/>